<organism evidence="2 3">
    <name type="scientific">Portunus trituberculatus</name>
    <name type="common">Swimming crab</name>
    <name type="synonym">Neptunus trituberculatus</name>
    <dbReference type="NCBI Taxonomy" id="210409"/>
    <lineage>
        <taxon>Eukaryota</taxon>
        <taxon>Metazoa</taxon>
        <taxon>Ecdysozoa</taxon>
        <taxon>Arthropoda</taxon>
        <taxon>Crustacea</taxon>
        <taxon>Multicrustacea</taxon>
        <taxon>Malacostraca</taxon>
        <taxon>Eumalacostraca</taxon>
        <taxon>Eucarida</taxon>
        <taxon>Decapoda</taxon>
        <taxon>Pleocyemata</taxon>
        <taxon>Brachyura</taxon>
        <taxon>Eubrachyura</taxon>
        <taxon>Portunoidea</taxon>
        <taxon>Portunidae</taxon>
        <taxon>Portuninae</taxon>
        <taxon>Portunus</taxon>
    </lineage>
</organism>
<feature type="region of interest" description="Disordered" evidence="1">
    <location>
        <begin position="54"/>
        <end position="73"/>
    </location>
</feature>
<proteinExistence type="predicted"/>
<accession>A0A5B7EYW7</accession>
<evidence type="ECO:0000313" key="2">
    <source>
        <dbReference type="EMBL" id="MPC39971.1"/>
    </source>
</evidence>
<comment type="caution">
    <text evidence="2">The sequence shown here is derived from an EMBL/GenBank/DDBJ whole genome shotgun (WGS) entry which is preliminary data.</text>
</comment>
<sequence>MFFVLALPDDVVCCQTSQEHQAGFKNSVGHVSLNMSCSESRLSPPHSLLTVYRGATSKSRPRPLSDLEPERPRPALRYTTHHVHLQSRLPREVMALAVLLR</sequence>
<keyword evidence="3" id="KW-1185">Reference proteome</keyword>
<dbReference type="Proteomes" id="UP000324222">
    <property type="component" value="Unassembled WGS sequence"/>
</dbReference>
<evidence type="ECO:0000256" key="1">
    <source>
        <dbReference type="SAM" id="MobiDB-lite"/>
    </source>
</evidence>
<dbReference type="AlphaFoldDB" id="A0A5B7EYW7"/>
<dbReference type="EMBL" id="VSRR010004534">
    <property type="protein sequence ID" value="MPC39971.1"/>
    <property type="molecule type" value="Genomic_DNA"/>
</dbReference>
<evidence type="ECO:0000313" key="3">
    <source>
        <dbReference type="Proteomes" id="UP000324222"/>
    </source>
</evidence>
<feature type="compositionally biased region" description="Basic and acidic residues" evidence="1">
    <location>
        <begin position="63"/>
        <end position="73"/>
    </location>
</feature>
<gene>
    <name evidence="2" type="ORF">E2C01_033524</name>
</gene>
<protein>
    <submittedName>
        <fullName evidence="2">Uncharacterized protein</fullName>
    </submittedName>
</protein>
<reference evidence="2 3" key="1">
    <citation type="submission" date="2019-05" db="EMBL/GenBank/DDBJ databases">
        <title>Another draft genome of Portunus trituberculatus and its Hox gene families provides insights of decapod evolution.</title>
        <authorList>
            <person name="Jeong J.-H."/>
            <person name="Song I."/>
            <person name="Kim S."/>
            <person name="Choi T."/>
            <person name="Kim D."/>
            <person name="Ryu S."/>
            <person name="Kim W."/>
        </authorList>
    </citation>
    <scope>NUCLEOTIDE SEQUENCE [LARGE SCALE GENOMIC DNA]</scope>
    <source>
        <tissue evidence="2">Muscle</tissue>
    </source>
</reference>
<name>A0A5B7EYW7_PORTR</name>